<evidence type="ECO:0000313" key="1">
    <source>
        <dbReference type="EMBL" id="KAI0052965.1"/>
    </source>
</evidence>
<gene>
    <name evidence="1" type="ORF">FA95DRAFT_1048042</name>
</gene>
<sequence>MSLTTEAYSHAWLEDRYYPLIEHILKHYCLAMYALGSSMAPSPQRVFLDTPNPITDEPSSRQHRTPDAAMITSFRGTLPFPPRNIPPSVLGFFWEAKAEEHDCNWNSTMSQTNCIAKMVPHLLQLRMQAKYAFRHFGGTEYHAFLSLGFFWTLVKLKKRSKPEDDGKLLHAADPGPGPSSRKRRRQDSEEPSPFIDVSEDDLPDLEPIYFCEPMFEGNWAEIKVHPLLLHALQLASANVPTSVQPSFMQPEPDYVPPVNPSV</sequence>
<evidence type="ECO:0000313" key="2">
    <source>
        <dbReference type="Proteomes" id="UP000814033"/>
    </source>
</evidence>
<protein>
    <submittedName>
        <fullName evidence="1">Uncharacterized protein</fullName>
    </submittedName>
</protein>
<reference evidence="1" key="1">
    <citation type="submission" date="2021-02" db="EMBL/GenBank/DDBJ databases">
        <authorList>
            <consortium name="DOE Joint Genome Institute"/>
            <person name="Ahrendt S."/>
            <person name="Looney B.P."/>
            <person name="Miyauchi S."/>
            <person name="Morin E."/>
            <person name="Drula E."/>
            <person name="Courty P.E."/>
            <person name="Chicoki N."/>
            <person name="Fauchery L."/>
            <person name="Kohler A."/>
            <person name="Kuo A."/>
            <person name="Labutti K."/>
            <person name="Pangilinan J."/>
            <person name="Lipzen A."/>
            <person name="Riley R."/>
            <person name="Andreopoulos W."/>
            <person name="He G."/>
            <person name="Johnson J."/>
            <person name="Barry K.W."/>
            <person name="Grigoriev I.V."/>
            <person name="Nagy L."/>
            <person name="Hibbett D."/>
            <person name="Henrissat B."/>
            <person name="Matheny P.B."/>
            <person name="Labbe J."/>
            <person name="Martin F."/>
        </authorList>
    </citation>
    <scope>NUCLEOTIDE SEQUENCE</scope>
    <source>
        <strain evidence="1">FP105234-sp</strain>
    </source>
</reference>
<comment type="caution">
    <text evidence="1">The sequence shown here is derived from an EMBL/GenBank/DDBJ whole genome shotgun (WGS) entry which is preliminary data.</text>
</comment>
<name>A0ACB8SAL3_9AGAM</name>
<accession>A0ACB8SAL3</accession>
<reference evidence="1" key="2">
    <citation type="journal article" date="2022" name="New Phytol.">
        <title>Evolutionary transition to the ectomycorrhizal habit in the genomes of a hyperdiverse lineage of mushroom-forming fungi.</title>
        <authorList>
            <person name="Looney B."/>
            <person name="Miyauchi S."/>
            <person name="Morin E."/>
            <person name="Drula E."/>
            <person name="Courty P.E."/>
            <person name="Kohler A."/>
            <person name="Kuo A."/>
            <person name="LaButti K."/>
            <person name="Pangilinan J."/>
            <person name="Lipzen A."/>
            <person name="Riley R."/>
            <person name="Andreopoulos W."/>
            <person name="He G."/>
            <person name="Johnson J."/>
            <person name="Nolan M."/>
            <person name="Tritt A."/>
            <person name="Barry K.W."/>
            <person name="Grigoriev I.V."/>
            <person name="Nagy L.G."/>
            <person name="Hibbett D."/>
            <person name="Henrissat B."/>
            <person name="Matheny P.B."/>
            <person name="Labbe J."/>
            <person name="Martin F.M."/>
        </authorList>
    </citation>
    <scope>NUCLEOTIDE SEQUENCE</scope>
    <source>
        <strain evidence="1">FP105234-sp</strain>
    </source>
</reference>
<dbReference type="EMBL" id="MU275842">
    <property type="protein sequence ID" value="KAI0052965.1"/>
    <property type="molecule type" value="Genomic_DNA"/>
</dbReference>
<proteinExistence type="predicted"/>
<keyword evidence="2" id="KW-1185">Reference proteome</keyword>
<organism evidence="1 2">
    <name type="scientific">Auriscalpium vulgare</name>
    <dbReference type="NCBI Taxonomy" id="40419"/>
    <lineage>
        <taxon>Eukaryota</taxon>
        <taxon>Fungi</taxon>
        <taxon>Dikarya</taxon>
        <taxon>Basidiomycota</taxon>
        <taxon>Agaricomycotina</taxon>
        <taxon>Agaricomycetes</taxon>
        <taxon>Russulales</taxon>
        <taxon>Auriscalpiaceae</taxon>
        <taxon>Auriscalpium</taxon>
    </lineage>
</organism>
<dbReference type="Proteomes" id="UP000814033">
    <property type="component" value="Unassembled WGS sequence"/>
</dbReference>